<accession>A0AAV4RH33</accession>
<reference evidence="1 3" key="1">
    <citation type="submission" date="2021-06" db="EMBL/GenBank/DDBJ databases">
        <title>Caerostris darwini draft genome.</title>
        <authorList>
            <person name="Kono N."/>
            <person name="Arakawa K."/>
        </authorList>
    </citation>
    <scope>NUCLEOTIDE SEQUENCE [LARGE SCALE GENOMIC DNA]</scope>
</reference>
<organism evidence="1 3">
    <name type="scientific">Caerostris darwini</name>
    <dbReference type="NCBI Taxonomy" id="1538125"/>
    <lineage>
        <taxon>Eukaryota</taxon>
        <taxon>Metazoa</taxon>
        <taxon>Ecdysozoa</taxon>
        <taxon>Arthropoda</taxon>
        <taxon>Chelicerata</taxon>
        <taxon>Arachnida</taxon>
        <taxon>Araneae</taxon>
        <taxon>Araneomorphae</taxon>
        <taxon>Entelegynae</taxon>
        <taxon>Araneoidea</taxon>
        <taxon>Araneidae</taxon>
        <taxon>Caerostris</taxon>
    </lineage>
</organism>
<sequence>MTPSPRSWNRTTQTLICYEFEARTPDHWRSSRTHLFKLLIPSSIFLTSYPTHYSHLTIADVDDSIRSNSTPISLQNRCKQHFALQQIQF</sequence>
<evidence type="ECO:0000313" key="2">
    <source>
        <dbReference type="EMBL" id="GIY68578.1"/>
    </source>
</evidence>
<evidence type="ECO:0000313" key="1">
    <source>
        <dbReference type="EMBL" id="GIY19535.1"/>
    </source>
</evidence>
<proteinExistence type="predicted"/>
<name>A0AAV4RH33_9ARAC</name>
<gene>
    <name evidence="2" type="ORF">CDAR_21641</name>
    <name evidence="1" type="ORF">CDAR_606051</name>
</gene>
<evidence type="ECO:0000313" key="3">
    <source>
        <dbReference type="Proteomes" id="UP001054837"/>
    </source>
</evidence>
<dbReference type="EMBL" id="BPLQ01006054">
    <property type="protein sequence ID" value="GIY19535.1"/>
    <property type="molecule type" value="Genomic_DNA"/>
</dbReference>
<protein>
    <submittedName>
        <fullName evidence="1">Uncharacterized protein</fullName>
    </submittedName>
</protein>
<dbReference type="AlphaFoldDB" id="A0AAV4RH33"/>
<comment type="caution">
    <text evidence="1">The sequence shown here is derived from an EMBL/GenBank/DDBJ whole genome shotgun (WGS) entry which is preliminary data.</text>
</comment>
<keyword evidence="3" id="KW-1185">Reference proteome</keyword>
<dbReference type="EMBL" id="BPLQ01012889">
    <property type="protein sequence ID" value="GIY68578.1"/>
    <property type="molecule type" value="Genomic_DNA"/>
</dbReference>
<dbReference type="Proteomes" id="UP001054837">
    <property type="component" value="Unassembled WGS sequence"/>
</dbReference>